<dbReference type="PROSITE" id="PS50102">
    <property type="entry name" value="RRM"/>
    <property type="match status" value="1"/>
</dbReference>
<dbReference type="InterPro" id="IPR012677">
    <property type="entry name" value="Nucleotide-bd_a/b_plait_sf"/>
</dbReference>
<sequence>MAFAAKIGSLLKQRISQNIIASNGHGSLPSMYNSLRCMSGGSNLFIGSLSYATDDYSLKEAFSTFGEVLEAKVITDRENGKSRGFGFVNYSSEESASAAITGMDGKELAGRTIHVSYANQRPPRGGGGYGGGGGSW</sequence>
<evidence type="ECO:0000313" key="4">
    <source>
        <dbReference type="EMBL" id="KAI3956063.1"/>
    </source>
</evidence>
<dbReference type="GO" id="GO:0003723">
    <property type="term" value="F:RNA binding"/>
    <property type="evidence" value="ECO:0007669"/>
    <property type="project" value="UniProtKB-UniRule"/>
</dbReference>
<dbReference type="PANTHER" id="PTHR48027">
    <property type="entry name" value="HETEROGENEOUS NUCLEAR RIBONUCLEOPROTEIN 87F-RELATED"/>
    <property type="match status" value="1"/>
</dbReference>
<accession>A0AAD4TE82</accession>
<proteinExistence type="predicted"/>
<dbReference type="EMBL" id="JAJJMB010001710">
    <property type="protein sequence ID" value="KAI3956063.1"/>
    <property type="molecule type" value="Genomic_DNA"/>
</dbReference>
<protein>
    <recommendedName>
        <fullName evidence="3">RRM domain-containing protein</fullName>
    </recommendedName>
</protein>
<organism evidence="4 5">
    <name type="scientific">Papaver atlanticum</name>
    <dbReference type="NCBI Taxonomy" id="357466"/>
    <lineage>
        <taxon>Eukaryota</taxon>
        <taxon>Viridiplantae</taxon>
        <taxon>Streptophyta</taxon>
        <taxon>Embryophyta</taxon>
        <taxon>Tracheophyta</taxon>
        <taxon>Spermatophyta</taxon>
        <taxon>Magnoliopsida</taxon>
        <taxon>Ranunculales</taxon>
        <taxon>Papaveraceae</taxon>
        <taxon>Papaveroideae</taxon>
        <taxon>Papaver</taxon>
    </lineage>
</organism>
<dbReference type="CDD" id="cd21608">
    <property type="entry name" value="RRM2_NsCP33_like"/>
    <property type="match status" value="1"/>
</dbReference>
<dbReference type="InterPro" id="IPR000504">
    <property type="entry name" value="RRM_dom"/>
</dbReference>
<dbReference type="InterPro" id="IPR052462">
    <property type="entry name" value="SLIRP/GR-RBP-like"/>
</dbReference>
<dbReference type="AlphaFoldDB" id="A0AAD4TE82"/>
<name>A0AAD4TE82_9MAGN</name>
<dbReference type="SUPFAM" id="SSF54928">
    <property type="entry name" value="RNA-binding domain, RBD"/>
    <property type="match status" value="1"/>
</dbReference>
<evidence type="ECO:0000256" key="1">
    <source>
        <dbReference type="ARBA" id="ARBA00022884"/>
    </source>
</evidence>
<keyword evidence="5" id="KW-1185">Reference proteome</keyword>
<dbReference type="Gene3D" id="3.30.70.330">
    <property type="match status" value="1"/>
</dbReference>
<comment type="caution">
    <text evidence="4">The sequence shown here is derived from an EMBL/GenBank/DDBJ whole genome shotgun (WGS) entry which is preliminary data.</text>
</comment>
<evidence type="ECO:0000259" key="3">
    <source>
        <dbReference type="PROSITE" id="PS50102"/>
    </source>
</evidence>
<dbReference type="InterPro" id="IPR048289">
    <property type="entry name" value="RRM2_NsCP33-like"/>
</dbReference>
<keyword evidence="1 2" id="KW-0694">RNA-binding</keyword>
<reference evidence="4" key="1">
    <citation type="submission" date="2022-04" db="EMBL/GenBank/DDBJ databases">
        <title>A functionally conserved STORR gene fusion in Papaver species that diverged 16.8 million years ago.</title>
        <authorList>
            <person name="Catania T."/>
        </authorList>
    </citation>
    <scope>NUCLEOTIDE SEQUENCE</scope>
    <source>
        <strain evidence="4">S-188037</strain>
    </source>
</reference>
<evidence type="ECO:0000256" key="2">
    <source>
        <dbReference type="PROSITE-ProRule" id="PRU00176"/>
    </source>
</evidence>
<dbReference type="InterPro" id="IPR035979">
    <property type="entry name" value="RBD_domain_sf"/>
</dbReference>
<dbReference type="SMART" id="SM00360">
    <property type="entry name" value="RRM"/>
    <property type="match status" value="1"/>
</dbReference>
<evidence type="ECO:0000313" key="5">
    <source>
        <dbReference type="Proteomes" id="UP001202328"/>
    </source>
</evidence>
<gene>
    <name evidence="4" type="ORF">MKW98_027377</name>
</gene>
<dbReference type="Pfam" id="PF00076">
    <property type="entry name" value="RRM_1"/>
    <property type="match status" value="1"/>
</dbReference>
<feature type="domain" description="RRM" evidence="3">
    <location>
        <begin position="42"/>
        <end position="120"/>
    </location>
</feature>
<dbReference type="Proteomes" id="UP001202328">
    <property type="component" value="Unassembled WGS sequence"/>
</dbReference>